<keyword evidence="4 5" id="KW-0802">TPR repeat</keyword>
<dbReference type="EMBL" id="BMLS01000002">
    <property type="protein sequence ID" value="GGO67412.1"/>
    <property type="molecule type" value="Genomic_DNA"/>
</dbReference>
<evidence type="ECO:0000313" key="9">
    <source>
        <dbReference type="EMBL" id="GGO67412.1"/>
    </source>
</evidence>
<dbReference type="InterPro" id="IPR051263">
    <property type="entry name" value="C-type_cytochrome_biogenesis"/>
</dbReference>
<feature type="transmembrane region" description="Helical" evidence="6">
    <location>
        <begin position="92"/>
        <end position="110"/>
    </location>
</feature>
<dbReference type="GO" id="GO:0005886">
    <property type="term" value="C:plasma membrane"/>
    <property type="evidence" value="ECO:0007669"/>
    <property type="project" value="TreeGrafter"/>
</dbReference>
<evidence type="ECO:0000256" key="5">
    <source>
        <dbReference type="PROSITE-ProRule" id="PRU00339"/>
    </source>
</evidence>
<evidence type="ECO:0000259" key="7">
    <source>
        <dbReference type="Pfam" id="PF23892"/>
    </source>
</evidence>
<dbReference type="NCBIfam" id="TIGR03142">
    <property type="entry name" value="cytochro_ccmI"/>
    <property type="match status" value="1"/>
</dbReference>
<reference evidence="9" key="2">
    <citation type="submission" date="2020-09" db="EMBL/GenBank/DDBJ databases">
        <authorList>
            <person name="Sun Q."/>
            <person name="Zhou Y."/>
        </authorList>
    </citation>
    <scope>NUCLEOTIDE SEQUENCE</scope>
    <source>
        <strain evidence="9">CGMCC 1.7086</strain>
    </source>
</reference>
<reference evidence="9" key="1">
    <citation type="journal article" date="2014" name="Int. J. Syst. Evol. Microbiol.">
        <title>Complete genome sequence of Corynebacterium casei LMG S-19264T (=DSM 44701T), isolated from a smear-ripened cheese.</title>
        <authorList>
            <consortium name="US DOE Joint Genome Institute (JGI-PGF)"/>
            <person name="Walter F."/>
            <person name="Albersmeier A."/>
            <person name="Kalinowski J."/>
            <person name="Ruckert C."/>
        </authorList>
    </citation>
    <scope>NUCLEOTIDE SEQUENCE</scope>
    <source>
        <strain evidence="9">CGMCC 1.7086</strain>
    </source>
</reference>
<evidence type="ECO:0000313" key="10">
    <source>
        <dbReference type="Proteomes" id="UP000606935"/>
    </source>
</evidence>
<name>A0A917YXZ7_9ALTE</name>
<dbReference type="PANTHER" id="PTHR47870:SF1">
    <property type="entry name" value="CYTOCHROME C-TYPE BIOGENESIS PROTEIN CCMH"/>
    <property type="match status" value="1"/>
</dbReference>
<comment type="subcellular location">
    <subcellularLocation>
        <location evidence="1">Cell envelope</location>
    </subcellularLocation>
</comment>
<evidence type="ECO:0000256" key="1">
    <source>
        <dbReference type="ARBA" id="ARBA00004196"/>
    </source>
</evidence>
<evidence type="ECO:0000259" key="8">
    <source>
        <dbReference type="Pfam" id="PF23914"/>
    </source>
</evidence>
<feature type="domain" description="Cytochrome c-type biogenesis protein H TPR" evidence="8">
    <location>
        <begin position="118"/>
        <end position="273"/>
    </location>
</feature>
<dbReference type="PANTHER" id="PTHR47870">
    <property type="entry name" value="CYTOCHROME C-TYPE BIOGENESIS PROTEIN CCMH"/>
    <property type="match status" value="1"/>
</dbReference>
<dbReference type="SMART" id="SM00028">
    <property type="entry name" value="TPR"/>
    <property type="match status" value="1"/>
</dbReference>
<dbReference type="AlphaFoldDB" id="A0A917YXZ7"/>
<dbReference type="SUPFAM" id="SSF48452">
    <property type="entry name" value="TPR-like"/>
    <property type="match status" value="1"/>
</dbReference>
<keyword evidence="2" id="KW-0677">Repeat</keyword>
<dbReference type="GO" id="GO:0030313">
    <property type="term" value="C:cell envelope"/>
    <property type="evidence" value="ECO:0007669"/>
    <property type="project" value="UniProtKB-SubCell"/>
</dbReference>
<dbReference type="InterPro" id="IPR017560">
    <property type="entry name" value="Cyt_c_biogenesis_CcmI"/>
</dbReference>
<dbReference type="InterPro" id="IPR056412">
    <property type="entry name" value="Ig_CycH"/>
</dbReference>
<dbReference type="InterPro" id="IPR011990">
    <property type="entry name" value="TPR-like_helical_dom_sf"/>
</dbReference>
<keyword evidence="6" id="KW-0812">Transmembrane</keyword>
<evidence type="ECO:0000256" key="4">
    <source>
        <dbReference type="ARBA" id="ARBA00022803"/>
    </source>
</evidence>
<organism evidence="9 10">
    <name type="scientific">Bowmanella pacifica</name>
    <dbReference type="NCBI Taxonomy" id="502051"/>
    <lineage>
        <taxon>Bacteria</taxon>
        <taxon>Pseudomonadati</taxon>
        <taxon>Pseudomonadota</taxon>
        <taxon>Gammaproteobacteria</taxon>
        <taxon>Alteromonadales</taxon>
        <taxon>Alteromonadaceae</taxon>
        <taxon>Bowmanella</taxon>
    </lineage>
</organism>
<evidence type="ECO:0000256" key="3">
    <source>
        <dbReference type="ARBA" id="ARBA00022748"/>
    </source>
</evidence>
<dbReference type="GO" id="GO:0017004">
    <property type="term" value="P:cytochrome complex assembly"/>
    <property type="evidence" value="ECO:0007669"/>
    <property type="project" value="UniProtKB-KW"/>
</dbReference>
<dbReference type="InterPro" id="IPR019734">
    <property type="entry name" value="TPR_rpt"/>
</dbReference>
<evidence type="ECO:0000256" key="2">
    <source>
        <dbReference type="ARBA" id="ARBA00022737"/>
    </source>
</evidence>
<proteinExistence type="predicted"/>
<feature type="repeat" description="TPR" evidence="5">
    <location>
        <begin position="166"/>
        <end position="199"/>
    </location>
</feature>
<dbReference type="Pfam" id="PF23914">
    <property type="entry name" value="TPR_CcmH_CycH"/>
    <property type="match status" value="1"/>
</dbReference>
<sequence length="405" mass="44029">MTMFWIAVAVMAVLAAFLVGWPWLGKRFNSTVDVQGLNVALTRQRLDEMRREVSEGLIEAKDLATAEQELKLALAVEQQGQHLSGSASGSQWVLIIGLVLAVIVSAVSYWKANEIQSLQDWQTANSQLAELGRRVVVEADPSVTVEELQRFALALRTKLNAEPNAPEGWLLLGRLYASLSRLDSAIEAYEKSLSLEPERGGTLLSLSQALVMVGSDESLQRAKQILTKLQLREPDNQSSLGLLAITASQLGDKPLAIKSWKALGAMLPADDPMQVSIQQRIDELSEGAGTRLLVQVSISDALQGQLPEQGYLIVFARSSDGSMKMPAAVIRQPLASLPVEIELSDTNAMLPNYNLSSLTQAQVVARISLDANVETAPGELQGEIQLNVENGTLMRAEILIDKELN</sequence>
<dbReference type="Proteomes" id="UP000606935">
    <property type="component" value="Unassembled WGS sequence"/>
</dbReference>
<comment type="caution">
    <text evidence="9">The sequence shown here is derived from an EMBL/GenBank/DDBJ whole genome shotgun (WGS) entry which is preliminary data.</text>
</comment>
<accession>A0A917YXZ7</accession>
<keyword evidence="3" id="KW-0201">Cytochrome c-type biogenesis</keyword>
<keyword evidence="10" id="KW-1185">Reference proteome</keyword>
<protein>
    <submittedName>
        <fullName evidence="9">C-type cytochrome biogenesis protein CcmI</fullName>
    </submittedName>
</protein>
<dbReference type="Gene3D" id="1.25.40.10">
    <property type="entry name" value="Tetratricopeptide repeat domain"/>
    <property type="match status" value="1"/>
</dbReference>
<feature type="transmembrane region" description="Helical" evidence="6">
    <location>
        <begin position="6"/>
        <end position="24"/>
    </location>
</feature>
<dbReference type="PROSITE" id="PS50005">
    <property type="entry name" value="TPR"/>
    <property type="match status" value="1"/>
</dbReference>
<gene>
    <name evidence="9" type="ORF">GCM10010982_13810</name>
</gene>
<feature type="domain" description="Cytochrome c-type biogenesis protein H Ig-like" evidence="7">
    <location>
        <begin position="293"/>
        <end position="401"/>
    </location>
</feature>
<dbReference type="PROSITE" id="PS50293">
    <property type="entry name" value="TPR_REGION"/>
    <property type="match status" value="1"/>
</dbReference>
<dbReference type="InterPro" id="IPR056413">
    <property type="entry name" value="TPR_CcmH_CycH"/>
</dbReference>
<dbReference type="Pfam" id="PF23892">
    <property type="entry name" value="Ig_CycH"/>
    <property type="match status" value="1"/>
</dbReference>
<keyword evidence="6" id="KW-0472">Membrane</keyword>
<keyword evidence="6" id="KW-1133">Transmembrane helix</keyword>
<evidence type="ECO:0000256" key="6">
    <source>
        <dbReference type="SAM" id="Phobius"/>
    </source>
</evidence>